<keyword evidence="3" id="KW-0862">Zinc</keyword>
<dbReference type="Proteomes" id="UP000282195">
    <property type="component" value="Chromosome"/>
</dbReference>
<keyword evidence="4" id="KW-0456">Lyase</keyword>
<dbReference type="InterPro" id="IPR006913">
    <property type="entry name" value="CENP-V/GFA"/>
</dbReference>
<evidence type="ECO:0000256" key="5">
    <source>
        <dbReference type="SAM" id="MobiDB-lite"/>
    </source>
</evidence>
<dbReference type="AlphaFoldDB" id="A0A387FRC8"/>
<dbReference type="OrthoDB" id="9807246at2"/>
<dbReference type="PROSITE" id="PS51891">
    <property type="entry name" value="CENP_V_GFA"/>
    <property type="match status" value="1"/>
</dbReference>
<dbReference type="Gene3D" id="3.90.1590.10">
    <property type="entry name" value="glutathione-dependent formaldehyde- activating enzyme (gfa)"/>
    <property type="match status" value="1"/>
</dbReference>
<keyword evidence="2" id="KW-0479">Metal-binding</keyword>
<feature type="compositionally biased region" description="Polar residues" evidence="5">
    <location>
        <begin position="161"/>
        <end position="173"/>
    </location>
</feature>
<feature type="region of interest" description="Disordered" evidence="5">
    <location>
        <begin position="153"/>
        <end position="173"/>
    </location>
</feature>
<comment type="similarity">
    <text evidence="1">Belongs to the Gfa family.</text>
</comment>
<evidence type="ECO:0000313" key="7">
    <source>
        <dbReference type="EMBL" id="AYG61338.1"/>
    </source>
</evidence>
<organism evidence="7 8">
    <name type="scientific">Rhizobium jaguaris</name>
    <dbReference type="NCBI Taxonomy" id="1312183"/>
    <lineage>
        <taxon>Bacteria</taxon>
        <taxon>Pseudomonadati</taxon>
        <taxon>Pseudomonadota</taxon>
        <taxon>Alphaproteobacteria</taxon>
        <taxon>Hyphomicrobiales</taxon>
        <taxon>Rhizobiaceae</taxon>
        <taxon>Rhizobium/Agrobacterium group</taxon>
        <taxon>Rhizobium</taxon>
    </lineage>
</organism>
<evidence type="ECO:0000256" key="1">
    <source>
        <dbReference type="ARBA" id="ARBA00005495"/>
    </source>
</evidence>
<evidence type="ECO:0000256" key="3">
    <source>
        <dbReference type="ARBA" id="ARBA00022833"/>
    </source>
</evidence>
<accession>A0A387FRC8</accession>
<dbReference type="EMBL" id="CP032694">
    <property type="protein sequence ID" value="AYG61338.1"/>
    <property type="molecule type" value="Genomic_DNA"/>
</dbReference>
<evidence type="ECO:0000256" key="4">
    <source>
        <dbReference type="ARBA" id="ARBA00023239"/>
    </source>
</evidence>
<dbReference type="PANTHER" id="PTHR33337">
    <property type="entry name" value="GFA DOMAIN-CONTAINING PROTEIN"/>
    <property type="match status" value="1"/>
</dbReference>
<reference evidence="7 8" key="1">
    <citation type="submission" date="2018-10" db="EMBL/GenBank/DDBJ databases">
        <title>Rhizobium etli, R. leguminosarum and a new Rhizobium genospecies from Phaseolus dumosus.</title>
        <authorList>
            <person name="Ramirez-Puebla S.T."/>
            <person name="Rogel-Hernandez M.A."/>
            <person name="Guerrero G."/>
            <person name="Ormeno-Orrillo E."/>
            <person name="Martinez-Romero J.C."/>
            <person name="Negrete-Yankelevich S."/>
            <person name="Martinez-Romero E."/>
        </authorList>
    </citation>
    <scope>NUCLEOTIDE SEQUENCE [LARGE SCALE GENOMIC DNA]</scope>
    <source>
        <strain evidence="7 8">CCGE525</strain>
    </source>
</reference>
<sequence length="173" mass="19191">MIDDATAYSLTGGCQCGAIRFACDLPPQNVHVCHCRMCQKAVGGPFAVICPVMKTAFRVTRGAFSWFQSSALAQRGFCKDCGTPMIFEYPEFEDIGILAGTFDQPDRVPPVVQYGNESRVSWYFRLHELPGDHSTYAVDPNGYLPRIIASNRQHPDHDTSEWPQGTGSTDRLP</sequence>
<evidence type="ECO:0000256" key="2">
    <source>
        <dbReference type="ARBA" id="ARBA00022723"/>
    </source>
</evidence>
<dbReference type="SUPFAM" id="SSF51316">
    <property type="entry name" value="Mss4-like"/>
    <property type="match status" value="1"/>
</dbReference>
<dbReference type="Pfam" id="PF04828">
    <property type="entry name" value="GFA"/>
    <property type="match status" value="1"/>
</dbReference>
<protein>
    <submittedName>
        <fullName evidence="7">GFA family protein</fullName>
    </submittedName>
</protein>
<dbReference type="GO" id="GO:0046872">
    <property type="term" value="F:metal ion binding"/>
    <property type="evidence" value="ECO:0007669"/>
    <property type="project" value="UniProtKB-KW"/>
</dbReference>
<dbReference type="KEGG" id="rjg:CCGE525_06615"/>
<dbReference type="GO" id="GO:0016846">
    <property type="term" value="F:carbon-sulfur lyase activity"/>
    <property type="evidence" value="ECO:0007669"/>
    <property type="project" value="InterPro"/>
</dbReference>
<dbReference type="PANTHER" id="PTHR33337:SF40">
    <property type="entry name" value="CENP-V_GFA DOMAIN-CONTAINING PROTEIN-RELATED"/>
    <property type="match status" value="1"/>
</dbReference>
<keyword evidence="8" id="KW-1185">Reference proteome</keyword>
<feature type="domain" description="CENP-V/GFA" evidence="6">
    <location>
        <begin position="10"/>
        <end position="135"/>
    </location>
</feature>
<evidence type="ECO:0000259" key="6">
    <source>
        <dbReference type="PROSITE" id="PS51891"/>
    </source>
</evidence>
<proteinExistence type="inferred from homology"/>
<gene>
    <name evidence="7" type="ORF">CCGE525_06615</name>
</gene>
<evidence type="ECO:0000313" key="8">
    <source>
        <dbReference type="Proteomes" id="UP000282195"/>
    </source>
</evidence>
<dbReference type="RefSeq" id="WP_120706294.1">
    <property type="nucleotide sequence ID" value="NZ_CP032694.1"/>
</dbReference>
<dbReference type="InterPro" id="IPR011057">
    <property type="entry name" value="Mss4-like_sf"/>
</dbReference>
<name>A0A387FRC8_9HYPH</name>